<gene>
    <name evidence="5" type="ORF">KBO27_06330</name>
</gene>
<protein>
    <submittedName>
        <fullName evidence="5">AMP-binding protein</fullName>
    </submittedName>
</protein>
<dbReference type="Pfam" id="PF13193">
    <property type="entry name" value="AMP-binding_C"/>
    <property type="match status" value="1"/>
</dbReference>
<dbReference type="Gene3D" id="3.40.50.12780">
    <property type="entry name" value="N-terminal domain of ligase-like"/>
    <property type="match status" value="1"/>
</dbReference>
<organism evidence="5 6">
    <name type="scientific">Saccharopolyspora endophytica</name>
    <dbReference type="NCBI Taxonomy" id="543886"/>
    <lineage>
        <taxon>Bacteria</taxon>
        <taxon>Bacillati</taxon>
        <taxon>Actinomycetota</taxon>
        <taxon>Actinomycetes</taxon>
        <taxon>Pseudonocardiales</taxon>
        <taxon>Pseudonocardiaceae</taxon>
        <taxon>Saccharopolyspora</taxon>
    </lineage>
</organism>
<dbReference type="PROSITE" id="PS00455">
    <property type="entry name" value="AMP_BINDING"/>
    <property type="match status" value="1"/>
</dbReference>
<accession>A0ABS5DBB2</accession>
<dbReference type="PANTHER" id="PTHR43201:SF5">
    <property type="entry name" value="MEDIUM-CHAIN ACYL-COA LIGASE ACSF2, MITOCHONDRIAL"/>
    <property type="match status" value="1"/>
</dbReference>
<evidence type="ECO:0000259" key="3">
    <source>
        <dbReference type="Pfam" id="PF00501"/>
    </source>
</evidence>
<comment type="similarity">
    <text evidence="1">Belongs to the ATP-dependent AMP-binding enzyme family.</text>
</comment>
<proteinExistence type="inferred from homology"/>
<dbReference type="PANTHER" id="PTHR43201">
    <property type="entry name" value="ACYL-COA SYNTHETASE"/>
    <property type="match status" value="1"/>
</dbReference>
<dbReference type="RefSeq" id="WP_210968994.1">
    <property type="nucleotide sequence ID" value="NZ_JAGPXE010000002.1"/>
</dbReference>
<evidence type="ECO:0000313" key="5">
    <source>
        <dbReference type="EMBL" id="MBQ0923552.1"/>
    </source>
</evidence>
<evidence type="ECO:0000313" key="6">
    <source>
        <dbReference type="Proteomes" id="UP000674084"/>
    </source>
</evidence>
<sequence length="552" mass="60638">MTFATVRDRYSQEEIDRFYATGIWRRETLFEMLEIQVAQRPEKIFITDDTRSLTFSELRDTALRLAAGMYRQGIRAGDRVCVQVPNWVEFAQIAVALSRLGAILVPIMPIYRMDEVSYIASNSGARMVFTCATFKNFDYVEMYRKVRVESPDLEQIVVLRGAVDKDTTPYDSLFADVDLNDVAGEIGPGVGSDDHFMIVYSSGTTSRPKGCLHTVNTMAGGARQLAKVFAYSDRDVQFGPSPITHTTGLVTSVLLPLIHGAGSHLMESWEPHAGLDHVRRWGCTAAVSATTFLQMLMDAYDPEEHDASSLRLWVAAGSPIPGAFVERASELLPGCRVLSLYGRSENLTTTTCTVDDDPHRAATSDGRPLPGSSVKIVDELGEEVPRGQVGDIAYRGPSHMLEYIGRPEETAELFTPDGYSRSGDLGVMDEDGYVRVTGRLKDIVIRGGMNISVRQVEDLLAAHPAVDGVAVVGMPDPRLGERVCCYLVPHPGNESVTLEELKDYLLGQGLAIQKVPERLEVVEELPMTATGKIQKHLLRADIVAKIENSGPA</sequence>
<feature type="domain" description="AMP-binding enzyme C-terminal" evidence="4">
    <location>
        <begin position="455"/>
        <end position="532"/>
    </location>
</feature>
<reference evidence="5 6" key="1">
    <citation type="submission" date="2021-04" db="EMBL/GenBank/DDBJ databases">
        <title>Whole-genome sequencing of Saccharopolyspora endophytica KCTC 19397.</title>
        <authorList>
            <person name="Ay H."/>
            <person name="Saygin H."/>
            <person name="Sahin N."/>
        </authorList>
    </citation>
    <scope>NUCLEOTIDE SEQUENCE [LARGE SCALE GENOMIC DNA]</scope>
    <source>
        <strain evidence="5 6">KCTC 19397</strain>
    </source>
</reference>
<dbReference type="Pfam" id="PF00501">
    <property type="entry name" value="AMP-binding"/>
    <property type="match status" value="1"/>
</dbReference>
<keyword evidence="2" id="KW-0436">Ligase</keyword>
<dbReference type="Gene3D" id="3.30.300.30">
    <property type="match status" value="1"/>
</dbReference>
<dbReference type="EMBL" id="JAGPXE010000002">
    <property type="protein sequence ID" value="MBQ0923552.1"/>
    <property type="molecule type" value="Genomic_DNA"/>
</dbReference>
<dbReference type="InterPro" id="IPR025110">
    <property type="entry name" value="AMP-bd_C"/>
</dbReference>
<keyword evidence="6" id="KW-1185">Reference proteome</keyword>
<dbReference type="InterPro" id="IPR020845">
    <property type="entry name" value="AMP-binding_CS"/>
</dbReference>
<evidence type="ECO:0000259" key="4">
    <source>
        <dbReference type="Pfam" id="PF13193"/>
    </source>
</evidence>
<dbReference type="Proteomes" id="UP000674084">
    <property type="component" value="Unassembled WGS sequence"/>
</dbReference>
<dbReference type="InterPro" id="IPR042099">
    <property type="entry name" value="ANL_N_sf"/>
</dbReference>
<dbReference type="InterPro" id="IPR000873">
    <property type="entry name" value="AMP-dep_synth/lig_dom"/>
</dbReference>
<comment type="caution">
    <text evidence="5">The sequence shown here is derived from an EMBL/GenBank/DDBJ whole genome shotgun (WGS) entry which is preliminary data.</text>
</comment>
<dbReference type="InterPro" id="IPR045851">
    <property type="entry name" value="AMP-bd_C_sf"/>
</dbReference>
<evidence type="ECO:0000256" key="1">
    <source>
        <dbReference type="ARBA" id="ARBA00006432"/>
    </source>
</evidence>
<name>A0ABS5DBB2_9PSEU</name>
<evidence type="ECO:0000256" key="2">
    <source>
        <dbReference type="ARBA" id="ARBA00022598"/>
    </source>
</evidence>
<dbReference type="SUPFAM" id="SSF56801">
    <property type="entry name" value="Acetyl-CoA synthetase-like"/>
    <property type="match status" value="1"/>
</dbReference>
<feature type="domain" description="AMP-dependent synthetase/ligase" evidence="3">
    <location>
        <begin position="34"/>
        <end position="403"/>
    </location>
</feature>